<dbReference type="InterPro" id="IPR034660">
    <property type="entry name" value="DinB/YfiT-like"/>
</dbReference>
<sequence>MAVALHEARDHTLALFDCFAASGMADPSKVPRLPIVNPPLWELGHIAWFAEWYILREAKTSAPNAAQQPSILLNSDAWFNSNTVPHAARWSLDLPSPAEVKTYCRRVLDSVLEKLRCAGDSDATLYPYRLILAHEDMHGEAFAYTLQTFGITPPLQYPALDAAREASDEIRFSGGSVEMGSRANDGFVFDNEKWAHAREVKPFSIDASLVSNALYREFVVSGGYQENQLWSATGLAWLAQHAADAPGGWRRDGSDWYELRFGIPVALAPDEPVRHISLHEAQAYCAWAGRRLPSETEWVYAAQSAHPAFRWGGLWEWTASRFTPYPGFSEDAYREYSAPYFGTHQVLRGASFATSPRLRSVRFRNFYAPQRNDIFVGFRTCSL</sequence>
<proteinExistence type="predicted"/>
<dbReference type="NCBIfam" id="NF041186">
    <property type="entry name" value="SenA"/>
    <property type="match status" value="1"/>
</dbReference>
<organism evidence="2 3">
    <name type="scientific">Noviherbaspirillum autotrophicum</name>
    <dbReference type="NCBI Taxonomy" id="709839"/>
    <lineage>
        <taxon>Bacteria</taxon>
        <taxon>Pseudomonadati</taxon>
        <taxon>Pseudomonadota</taxon>
        <taxon>Betaproteobacteria</taxon>
        <taxon>Burkholderiales</taxon>
        <taxon>Oxalobacteraceae</taxon>
        <taxon>Noviherbaspirillum</taxon>
    </lineage>
</organism>
<dbReference type="SUPFAM" id="SSF56436">
    <property type="entry name" value="C-type lectin-like"/>
    <property type="match status" value="1"/>
</dbReference>
<evidence type="ECO:0000313" key="3">
    <source>
        <dbReference type="Proteomes" id="UP000031572"/>
    </source>
</evidence>
<comment type="caution">
    <text evidence="2">The sequence shown here is derived from an EMBL/GenBank/DDBJ whole genome shotgun (WGS) entry which is preliminary data.</text>
</comment>
<dbReference type="GO" id="GO:0008168">
    <property type="term" value="F:methyltransferase activity"/>
    <property type="evidence" value="ECO:0007669"/>
    <property type="project" value="UniProtKB-KW"/>
</dbReference>
<evidence type="ECO:0000313" key="2">
    <source>
        <dbReference type="EMBL" id="KIF83712.1"/>
    </source>
</evidence>
<dbReference type="GO" id="GO:0032259">
    <property type="term" value="P:methylation"/>
    <property type="evidence" value="ECO:0007669"/>
    <property type="project" value="UniProtKB-KW"/>
</dbReference>
<accession>A0A0C1YSM2</accession>
<dbReference type="InterPro" id="IPR042095">
    <property type="entry name" value="SUMF_sf"/>
</dbReference>
<gene>
    <name evidence="2" type="ORF">TSA66_13040</name>
</gene>
<protein>
    <submittedName>
        <fullName evidence="2">Methyltransferase family protein</fullName>
    </submittedName>
</protein>
<evidence type="ECO:0000259" key="1">
    <source>
        <dbReference type="Pfam" id="PF03781"/>
    </source>
</evidence>
<feature type="domain" description="Sulfatase-modifying factor enzyme-like" evidence="1">
    <location>
        <begin position="312"/>
        <end position="380"/>
    </location>
</feature>
<dbReference type="InterPro" id="IPR016187">
    <property type="entry name" value="CTDL_fold"/>
</dbReference>
<dbReference type="EMBL" id="JWJG01000028">
    <property type="protein sequence ID" value="KIF83712.1"/>
    <property type="molecule type" value="Genomic_DNA"/>
</dbReference>
<dbReference type="InterPro" id="IPR030809">
    <property type="entry name" value="EgtB_signatur"/>
</dbReference>
<dbReference type="Gene3D" id="3.90.1580.10">
    <property type="entry name" value="paralog of FGE (formylglycine-generating enzyme)"/>
    <property type="match status" value="2"/>
</dbReference>
<dbReference type="PANTHER" id="PTHR23150">
    <property type="entry name" value="SULFATASE MODIFYING FACTOR 1, 2"/>
    <property type="match status" value="1"/>
</dbReference>
<dbReference type="InterPro" id="IPR051043">
    <property type="entry name" value="Sulfatase_Mod_Factor_Kinase"/>
</dbReference>
<reference evidence="2 3" key="1">
    <citation type="submission" date="2014-12" db="EMBL/GenBank/DDBJ databases">
        <title>Denitrispirillum autotrophicum gen. nov., sp. nov., Denitrifying, Facultatively Autotrophic Bacteria Isolated from Rice Paddy Soil.</title>
        <authorList>
            <person name="Ishii S."/>
            <person name="Ashida N."/>
            <person name="Ohno H."/>
            <person name="Otsuka S."/>
            <person name="Yokota A."/>
            <person name="Senoo K."/>
        </authorList>
    </citation>
    <scope>NUCLEOTIDE SEQUENCE [LARGE SCALE GENOMIC DNA]</scope>
    <source>
        <strain evidence="2 3">TSA66</strain>
    </source>
</reference>
<dbReference type="Proteomes" id="UP000031572">
    <property type="component" value="Unassembled WGS sequence"/>
</dbReference>
<dbReference type="OrthoDB" id="9768004at2"/>
<dbReference type="SUPFAM" id="SSF109854">
    <property type="entry name" value="DinB/YfiT-like putative metalloenzymes"/>
    <property type="match status" value="1"/>
</dbReference>
<dbReference type="STRING" id="709839.TSA66_13040"/>
<keyword evidence="2" id="KW-0489">Methyltransferase</keyword>
<dbReference type="InterPro" id="IPR005532">
    <property type="entry name" value="SUMF_dom"/>
</dbReference>
<dbReference type="AlphaFoldDB" id="A0A0C1YSM2"/>
<dbReference type="NCBIfam" id="TIGR04373">
    <property type="entry name" value="egtB_X_signatur"/>
    <property type="match status" value="1"/>
</dbReference>
<name>A0A0C1YSM2_9BURK</name>
<dbReference type="Pfam" id="PF03781">
    <property type="entry name" value="FGE-sulfatase"/>
    <property type="match status" value="2"/>
</dbReference>
<keyword evidence="2" id="KW-0808">Transferase</keyword>
<keyword evidence="3" id="KW-1185">Reference proteome</keyword>
<feature type="domain" description="Sulfatase-modifying factor enzyme-like" evidence="1">
    <location>
        <begin position="166"/>
        <end position="311"/>
    </location>
</feature>